<proteinExistence type="predicted"/>
<accession>A0A9N8YSU7</accession>
<protein>
    <submittedName>
        <fullName evidence="1">11873_t:CDS:1</fullName>
    </submittedName>
</protein>
<name>A0A9N8YSU7_9GLOM</name>
<reference evidence="1" key="1">
    <citation type="submission" date="2021-06" db="EMBL/GenBank/DDBJ databases">
        <authorList>
            <person name="Kallberg Y."/>
            <person name="Tangrot J."/>
            <person name="Rosling A."/>
        </authorList>
    </citation>
    <scope>NUCLEOTIDE SEQUENCE</scope>
    <source>
        <strain evidence="1">AZ414A</strain>
    </source>
</reference>
<comment type="caution">
    <text evidence="1">The sequence shown here is derived from an EMBL/GenBank/DDBJ whole genome shotgun (WGS) entry which is preliminary data.</text>
</comment>
<organism evidence="1 2">
    <name type="scientific">Diversispora eburnea</name>
    <dbReference type="NCBI Taxonomy" id="1213867"/>
    <lineage>
        <taxon>Eukaryota</taxon>
        <taxon>Fungi</taxon>
        <taxon>Fungi incertae sedis</taxon>
        <taxon>Mucoromycota</taxon>
        <taxon>Glomeromycotina</taxon>
        <taxon>Glomeromycetes</taxon>
        <taxon>Diversisporales</taxon>
        <taxon>Diversisporaceae</taxon>
        <taxon>Diversispora</taxon>
    </lineage>
</organism>
<evidence type="ECO:0000313" key="1">
    <source>
        <dbReference type="EMBL" id="CAG8453712.1"/>
    </source>
</evidence>
<dbReference type="AlphaFoldDB" id="A0A9N8YSU7"/>
<dbReference type="EMBL" id="CAJVPK010000121">
    <property type="protein sequence ID" value="CAG8453712.1"/>
    <property type="molecule type" value="Genomic_DNA"/>
</dbReference>
<keyword evidence="2" id="KW-1185">Reference proteome</keyword>
<sequence length="55" mass="6352">MSPHVQNVAKILLFKVEEWVDGTDYSIKTKNVLILLQEAKKDNSEKDDSTIEVKY</sequence>
<gene>
    <name evidence="1" type="ORF">DEBURN_LOCUS2289</name>
</gene>
<evidence type="ECO:0000313" key="2">
    <source>
        <dbReference type="Proteomes" id="UP000789706"/>
    </source>
</evidence>
<dbReference type="Proteomes" id="UP000789706">
    <property type="component" value="Unassembled WGS sequence"/>
</dbReference>